<keyword evidence="6 8" id="KW-0732">Signal</keyword>
<dbReference type="GO" id="GO:0102210">
    <property type="term" value="F:rhamnogalacturonan endolyase activity"/>
    <property type="evidence" value="ECO:0007669"/>
    <property type="project" value="UniProtKB-EC"/>
</dbReference>
<comment type="catalytic activity">
    <reaction evidence="1">
        <text>Endotype eliminative cleavage of L-alpha-rhamnopyranosyl-(1-&gt;4)-alpha-D-galactopyranosyluronic acid bonds of rhamnogalacturonan I domains in ramified hairy regions of pectin leaving L-rhamnopyranose at the reducing end and 4-deoxy-4,5-unsaturated D-galactopyranosyluronic acid at the non-reducing end.</text>
        <dbReference type="EC" id="4.2.2.23"/>
    </reaction>
</comment>
<dbReference type="Proteomes" id="UP001159364">
    <property type="component" value="Linkage Group LG05"/>
</dbReference>
<dbReference type="Gene3D" id="2.70.98.10">
    <property type="match status" value="1"/>
</dbReference>
<evidence type="ECO:0000259" key="10">
    <source>
        <dbReference type="Pfam" id="PF14686"/>
    </source>
</evidence>
<dbReference type="CDD" id="cd10316">
    <property type="entry name" value="RGL4_M"/>
    <property type="match status" value="1"/>
</dbReference>
<dbReference type="EMBL" id="JAIWQS010000005">
    <property type="protein sequence ID" value="KAJ8765523.1"/>
    <property type="molecule type" value="Genomic_DNA"/>
</dbReference>
<dbReference type="PANTHER" id="PTHR32018:SF6">
    <property type="entry name" value="RHAMNOGALACTURONAN ENDOLYASE"/>
    <property type="match status" value="1"/>
</dbReference>
<dbReference type="CDD" id="cd10317">
    <property type="entry name" value="RGL4_C"/>
    <property type="match status" value="1"/>
</dbReference>
<evidence type="ECO:0000256" key="5">
    <source>
        <dbReference type="ARBA" id="ARBA00022525"/>
    </source>
</evidence>
<feature type="domain" description="Rhamnogalacturonan lyase" evidence="10">
    <location>
        <begin position="388"/>
        <end position="458"/>
    </location>
</feature>
<dbReference type="GO" id="GO:0030246">
    <property type="term" value="F:carbohydrate binding"/>
    <property type="evidence" value="ECO:0007669"/>
    <property type="project" value="InterPro"/>
</dbReference>
<evidence type="ECO:0000256" key="4">
    <source>
        <dbReference type="ARBA" id="ARBA00012437"/>
    </source>
</evidence>
<evidence type="ECO:0000256" key="6">
    <source>
        <dbReference type="ARBA" id="ARBA00022729"/>
    </source>
</evidence>
<dbReference type="GO" id="GO:0005975">
    <property type="term" value="P:carbohydrate metabolic process"/>
    <property type="evidence" value="ECO:0007669"/>
    <property type="project" value="InterPro"/>
</dbReference>
<keyword evidence="5" id="KW-0964">Secreted</keyword>
<dbReference type="GO" id="GO:0005576">
    <property type="term" value="C:extracellular region"/>
    <property type="evidence" value="ECO:0007669"/>
    <property type="project" value="UniProtKB-SubCell"/>
</dbReference>
<evidence type="ECO:0000256" key="3">
    <source>
        <dbReference type="ARBA" id="ARBA00010418"/>
    </source>
</evidence>
<dbReference type="Gene3D" id="2.60.120.260">
    <property type="entry name" value="Galactose-binding domain-like"/>
    <property type="match status" value="1"/>
</dbReference>
<dbReference type="InterPro" id="IPR011013">
    <property type="entry name" value="Gal_mutarotase_sf_dom"/>
</dbReference>
<dbReference type="InterPro" id="IPR013784">
    <property type="entry name" value="Carb-bd-like_fold"/>
</dbReference>
<accession>A0AAV8TFN8</accession>
<keyword evidence="12" id="KW-1185">Reference proteome</keyword>
<feature type="signal peptide" evidence="8">
    <location>
        <begin position="1"/>
        <end position="21"/>
    </location>
</feature>
<dbReference type="SUPFAM" id="SSF49785">
    <property type="entry name" value="Galactose-binding domain-like"/>
    <property type="match status" value="1"/>
</dbReference>
<proteinExistence type="inferred from homology"/>
<dbReference type="Pfam" id="PF14686">
    <property type="entry name" value="fn3_3"/>
    <property type="match status" value="1"/>
</dbReference>
<dbReference type="Pfam" id="PF06045">
    <property type="entry name" value="Rhamnogal_lyase"/>
    <property type="match status" value="1"/>
</dbReference>
<dbReference type="InterPro" id="IPR008979">
    <property type="entry name" value="Galactose-bd-like_sf"/>
</dbReference>
<evidence type="ECO:0000256" key="7">
    <source>
        <dbReference type="ARBA" id="ARBA00023239"/>
    </source>
</evidence>
<gene>
    <name evidence="11" type="ORF">K2173_014645</name>
</gene>
<comment type="caution">
    <text evidence="11">The sequence shown here is derived from an EMBL/GenBank/DDBJ whole genome shotgun (WGS) entry which is preliminary data.</text>
</comment>
<evidence type="ECO:0000313" key="12">
    <source>
        <dbReference type="Proteomes" id="UP001159364"/>
    </source>
</evidence>
<dbReference type="InterPro" id="IPR051850">
    <property type="entry name" value="Polysacch_Lyase_4"/>
</dbReference>
<reference evidence="11 12" key="1">
    <citation type="submission" date="2021-09" db="EMBL/GenBank/DDBJ databases">
        <title>Genomic insights and catalytic innovation underlie evolution of tropane alkaloids biosynthesis.</title>
        <authorList>
            <person name="Wang Y.-J."/>
            <person name="Tian T."/>
            <person name="Huang J.-P."/>
            <person name="Huang S.-X."/>
        </authorList>
    </citation>
    <scope>NUCLEOTIDE SEQUENCE [LARGE SCALE GENOMIC DNA]</scope>
    <source>
        <strain evidence="11">KIB-2018</strain>
        <tissue evidence="11">Leaf</tissue>
    </source>
</reference>
<comment type="similarity">
    <text evidence="3">Belongs to the polysaccharide lyase 4 family.</text>
</comment>
<evidence type="ECO:0000256" key="8">
    <source>
        <dbReference type="SAM" id="SignalP"/>
    </source>
</evidence>
<name>A0AAV8TFN8_9ROSI</name>
<dbReference type="Gene3D" id="2.60.40.1120">
    <property type="entry name" value="Carboxypeptidase-like, regulatory domain"/>
    <property type="match status" value="1"/>
</dbReference>
<feature type="chain" id="PRO_5043361746" description="rhamnogalacturonan endolyase" evidence="8">
    <location>
        <begin position="22"/>
        <end position="669"/>
    </location>
</feature>
<dbReference type="InterPro" id="IPR014718">
    <property type="entry name" value="GH-type_carb-bd"/>
</dbReference>
<evidence type="ECO:0000256" key="1">
    <source>
        <dbReference type="ARBA" id="ARBA00001324"/>
    </source>
</evidence>
<organism evidence="11 12">
    <name type="scientific">Erythroxylum novogranatense</name>
    <dbReference type="NCBI Taxonomy" id="1862640"/>
    <lineage>
        <taxon>Eukaryota</taxon>
        <taxon>Viridiplantae</taxon>
        <taxon>Streptophyta</taxon>
        <taxon>Embryophyta</taxon>
        <taxon>Tracheophyta</taxon>
        <taxon>Spermatophyta</taxon>
        <taxon>Magnoliopsida</taxon>
        <taxon>eudicotyledons</taxon>
        <taxon>Gunneridae</taxon>
        <taxon>Pentapetalae</taxon>
        <taxon>rosids</taxon>
        <taxon>fabids</taxon>
        <taxon>Malpighiales</taxon>
        <taxon>Erythroxylaceae</taxon>
        <taxon>Erythroxylum</taxon>
    </lineage>
</organism>
<feature type="domain" description="Rhamnogalacturonan lyase" evidence="9">
    <location>
        <begin position="474"/>
        <end position="663"/>
    </location>
</feature>
<dbReference type="InterPro" id="IPR010325">
    <property type="entry name" value="Rhamnogal_lyase"/>
</dbReference>
<dbReference type="AlphaFoldDB" id="A0AAV8TFN8"/>
<dbReference type="InterPro" id="IPR029411">
    <property type="entry name" value="RG-lyase_III"/>
</dbReference>
<dbReference type="Pfam" id="PF14683">
    <property type="entry name" value="CBM-like"/>
    <property type="match status" value="1"/>
</dbReference>
<evidence type="ECO:0000259" key="9">
    <source>
        <dbReference type="Pfam" id="PF14683"/>
    </source>
</evidence>
<comment type="subcellular location">
    <subcellularLocation>
        <location evidence="2">Secreted</location>
    </subcellularLocation>
</comment>
<keyword evidence="7" id="KW-0456">Lyase</keyword>
<evidence type="ECO:0000313" key="11">
    <source>
        <dbReference type="EMBL" id="KAJ8765523.1"/>
    </source>
</evidence>
<dbReference type="PANTHER" id="PTHR32018">
    <property type="entry name" value="RHAMNOGALACTURONATE LYASE FAMILY PROTEIN"/>
    <property type="match status" value="1"/>
</dbReference>
<dbReference type="CDD" id="cd10320">
    <property type="entry name" value="RGL4_N"/>
    <property type="match status" value="1"/>
</dbReference>
<dbReference type="InterPro" id="IPR029413">
    <property type="entry name" value="RG-lyase_II"/>
</dbReference>
<dbReference type="EC" id="4.2.2.23" evidence="4"/>
<dbReference type="FunFam" id="2.60.40.1120:FF:000033">
    <property type="entry name" value="Rhamnogalacturonate lyase B"/>
    <property type="match status" value="1"/>
</dbReference>
<protein>
    <recommendedName>
        <fullName evidence="4">rhamnogalacturonan endolyase</fullName>
        <ecNumber evidence="4">4.2.2.23</ecNumber>
    </recommendedName>
</protein>
<dbReference type="SUPFAM" id="SSF74650">
    <property type="entry name" value="Galactose mutarotase-like"/>
    <property type="match status" value="1"/>
</dbReference>
<dbReference type="SUPFAM" id="SSF49452">
    <property type="entry name" value="Starch-binding domain-like"/>
    <property type="match status" value="1"/>
</dbReference>
<evidence type="ECO:0000256" key="2">
    <source>
        <dbReference type="ARBA" id="ARBA00004613"/>
    </source>
</evidence>
<sequence length="669" mass="76648">MAVCFFFIIFFFYIFCGPAYSEKTPVRELPRNNYSSTALGVQLRRQSHERVVIDNGIVEVTFSAPDGDVAGIKYHGIDNVLETLNEDDNRGYWDVVWNTPGDRIIFDRLRGTKYSIIEEDEEQVEVSFSKTWDVSVGKDAVPLNVDKRYILRRGSSGIYMYTILERLEGWPDVDMDQIRVVFKLQQEKFHYMAISDYRQRVMPMPEDRITGLPLAYPEAVLLTHPINPELRGEVDDKYQYSCENKDNKLHGWISEDPPVGFWMITPSNEFRAGGPIKQDLTSHVGPTVLNMFTSTHYTGKDLRTDYRNGQHWKKVFGPVFVYLNSIPPTENPLSLWRDAKKQMSTEVKSWPYSFPRSKDFPSGKQRGSVMGQLLVRDRYMNKRLMYASSAYVGLAAPGEVGSWQTEAKGYQFWAQADREGRFLINNVRAGVYNFYAWVPGVIGDYKGDIKITVAPGSEFKLGLLIYEPPRNGPTIWEIGIPDRSAAEFFVPETYPTLMNKLYNNRPTDKFRQYGLWERYSDLYPEGDLVYNVGTNDYFQDWFFAQVPRTKGNRTYKGTTWQINFDLGDLKRSGSYTLQLALASATVAELQVRINDPGAKEPLFTTGLIGKDNAVARHGIHGLYRLYSISLPSKLVLQGNNAVYLTQSKSDSPFHGVMYDYLRLEGPEET</sequence>